<evidence type="ECO:0000313" key="1">
    <source>
        <dbReference type="EMBL" id="GMG99270.1"/>
    </source>
</evidence>
<comment type="caution">
    <text evidence="1">The sequence shown here is derived from an EMBL/GenBank/DDBJ whole genome shotgun (WGS) entry which is preliminary data.</text>
</comment>
<sequence length="163" mass="17625">MSGLPPRVSGAMLPLAGVGVGAERLSPPQIIAGLPTSSVDVSLTGLPQVSPSSALPSGVPLMPPALLPLRRLKRTPLLQSSVTSRLSSLLLLLCNLAPLFPARFVNCCDLGWMLPHVLRISLVWLYHGIPLVFQWWVLSWMFPFSLEKLGEWMPACWPSIAPG</sequence>
<proteinExistence type="predicted"/>
<dbReference type="EMBL" id="BSYO01000001">
    <property type="protein sequence ID" value="GMG99270.1"/>
    <property type="molecule type" value="Genomic_DNA"/>
</dbReference>
<dbReference type="Proteomes" id="UP001279734">
    <property type="component" value="Unassembled WGS sequence"/>
</dbReference>
<organism evidence="1 2">
    <name type="scientific">Nepenthes gracilis</name>
    <name type="common">Slender pitcher plant</name>
    <dbReference type="NCBI Taxonomy" id="150966"/>
    <lineage>
        <taxon>Eukaryota</taxon>
        <taxon>Viridiplantae</taxon>
        <taxon>Streptophyta</taxon>
        <taxon>Embryophyta</taxon>
        <taxon>Tracheophyta</taxon>
        <taxon>Spermatophyta</taxon>
        <taxon>Magnoliopsida</taxon>
        <taxon>eudicotyledons</taxon>
        <taxon>Gunneridae</taxon>
        <taxon>Pentapetalae</taxon>
        <taxon>Caryophyllales</taxon>
        <taxon>Nepenthaceae</taxon>
        <taxon>Nepenthes</taxon>
    </lineage>
</organism>
<keyword evidence="2" id="KW-1185">Reference proteome</keyword>
<accession>A0AAD3RX42</accession>
<reference evidence="1" key="1">
    <citation type="submission" date="2023-05" db="EMBL/GenBank/DDBJ databases">
        <title>Nepenthes gracilis genome sequencing.</title>
        <authorList>
            <person name="Fukushima K."/>
        </authorList>
    </citation>
    <scope>NUCLEOTIDE SEQUENCE</scope>
    <source>
        <strain evidence="1">SING2019-196</strain>
    </source>
</reference>
<gene>
    <name evidence="1" type="ORF">Nepgr_001110</name>
</gene>
<evidence type="ECO:0000313" key="2">
    <source>
        <dbReference type="Proteomes" id="UP001279734"/>
    </source>
</evidence>
<name>A0AAD3RX42_NEPGR</name>
<protein>
    <submittedName>
        <fullName evidence="1">Uncharacterized protein</fullName>
    </submittedName>
</protein>
<dbReference type="AlphaFoldDB" id="A0AAD3RX42"/>